<dbReference type="EMBL" id="CAADRM010000013">
    <property type="protein sequence ID" value="VFU11542.1"/>
    <property type="molecule type" value="Genomic_DNA"/>
</dbReference>
<keyword evidence="2" id="KW-1133">Transmembrane helix</keyword>
<accession>A0A485LU54</accession>
<keyword evidence="2" id="KW-0472">Membrane</keyword>
<evidence type="ECO:0000256" key="1">
    <source>
        <dbReference type="SAM" id="MobiDB-lite"/>
    </source>
</evidence>
<evidence type="ECO:0000313" key="3">
    <source>
        <dbReference type="EMBL" id="VFU11542.1"/>
    </source>
</evidence>
<evidence type="ECO:0000256" key="2">
    <source>
        <dbReference type="SAM" id="Phobius"/>
    </source>
</evidence>
<keyword evidence="2" id="KW-0812">Transmembrane</keyword>
<dbReference type="AlphaFoldDB" id="A0A485LU54"/>
<proteinExistence type="predicted"/>
<feature type="region of interest" description="Disordered" evidence="1">
    <location>
        <begin position="137"/>
        <end position="165"/>
    </location>
</feature>
<gene>
    <name evidence="3" type="ORF">SCFA_110005</name>
</gene>
<feature type="transmembrane region" description="Helical" evidence="2">
    <location>
        <begin position="34"/>
        <end position="53"/>
    </location>
</feature>
<organism evidence="3">
    <name type="scientific">anaerobic digester metagenome</name>
    <dbReference type="NCBI Taxonomy" id="1263854"/>
    <lineage>
        <taxon>unclassified sequences</taxon>
        <taxon>metagenomes</taxon>
        <taxon>ecological metagenomes</taxon>
    </lineage>
</organism>
<name>A0A485LU54_9ZZZZ</name>
<feature type="region of interest" description="Disordered" evidence="1">
    <location>
        <begin position="1"/>
        <end position="21"/>
    </location>
</feature>
<sequence>MSRGKGDAAGQRPGPRASASRGFREFVNERKVYVMQRLSISIILVFGVAMFALSGCAGNEKPATTADIMRGHAADVQTEVDLKEELANQWERGSELAQTGRERIRDGKEMIQEGQSQINQGKRDITQGTQLMQDSERRFRQNFPGLQLRPGGGAGGTTGETSSTD</sequence>
<reference evidence="3" key="1">
    <citation type="submission" date="2019-03" db="EMBL/GenBank/DDBJ databases">
        <authorList>
            <person name="Hao L."/>
        </authorList>
    </citation>
    <scope>NUCLEOTIDE SEQUENCE</scope>
</reference>
<protein>
    <submittedName>
        <fullName evidence="3">Uncharacterized protein</fullName>
    </submittedName>
</protein>